<dbReference type="Pfam" id="PF01571">
    <property type="entry name" value="GCV_T"/>
    <property type="match status" value="1"/>
</dbReference>
<evidence type="ECO:0000259" key="2">
    <source>
        <dbReference type="Pfam" id="PF08669"/>
    </source>
</evidence>
<dbReference type="PIRSF" id="PIRSF006487">
    <property type="entry name" value="GcvT"/>
    <property type="match status" value="1"/>
</dbReference>
<dbReference type="PANTHER" id="PTHR43757:SF2">
    <property type="entry name" value="AMINOMETHYLTRANSFERASE, MITOCHONDRIAL"/>
    <property type="match status" value="1"/>
</dbReference>
<evidence type="ECO:0000259" key="1">
    <source>
        <dbReference type="Pfam" id="PF01571"/>
    </source>
</evidence>
<reference evidence="3" key="1">
    <citation type="submission" date="2020-05" db="EMBL/GenBank/DDBJ databases">
        <authorList>
            <person name="Chiriac C."/>
            <person name="Salcher M."/>
            <person name="Ghai R."/>
            <person name="Kavagutti S V."/>
        </authorList>
    </citation>
    <scope>NUCLEOTIDE SEQUENCE</scope>
</reference>
<feature type="domain" description="Aminomethyltransferase C-terminal" evidence="2">
    <location>
        <begin position="289"/>
        <end position="365"/>
    </location>
</feature>
<gene>
    <name evidence="3" type="ORF">UFOPK2786_01355</name>
</gene>
<dbReference type="InterPro" id="IPR029043">
    <property type="entry name" value="GcvT/YgfZ_C"/>
</dbReference>
<dbReference type="InterPro" id="IPR006222">
    <property type="entry name" value="GCVT_N"/>
</dbReference>
<protein>
    <submittedName>
        <fullName evidence="3">Unannotated protein</fullName>
    </submittedName>
</protein>
<sequence>MSRPSGLLATPFDHAYPRDIETEWIDVMGYAVPLWVSDPESEYRAFREAVGLLEYSMLYRWDIRGPRAAEIANRVHSRNVMALKPGEIAYGVVVDDDGFMVDDPTVSLYGPDHVLLVGGTPELGTIIGRETDSQTTVTERRTEFCVLSVQGPRSRELLQSLTGEDLSNAAFAYYTFKPGVRLAGFEVQVNRIGFTAELGFEVVAPIADAPALMAAIREAGAPLGALPCGAAALMMCRIESGMVMAEVEYDHTLTPFECRLGWSVDFDKGDFNGRDSLLSKKDSVSGRVMTIRIDGDPDGLDGAAIEVDGRVVGVVTMAVPSPALDGATLAMARLHRDVAQIGQALTVTTESGSRQAEVLRTPVYDPERIRVKS</sequence>
<dbReference type="SUPFAM" id="SSF101790">
    <property type="entry name" value="Aminomethyltransferase beta-barrel domain"/>
    <property type="match status" value="1"/>
</dbReference>
<dbReference type="Pfam" id="PF08669">
    <property type="entry name" value="GCV_T_C"/>
    <property type="match status" value="1"/>
</dbReference>
<dbReference type="InterPro" id="IPR028896">
    <property type="entry name" value="GcvT/YgfZ/DmdA"/>
</dbReference>
<name>A0A6J6TYW6_9ZZZZ</name>
<dbReference type="GO" id="GO:0005739">
    <property type="term" value="C:mitochondrion"/>
    <property type="evidence" value="ECO:0007669"/>
    <property type="project" value="TreeGrafter"/>
</dbReference>
<accession>A0A6J6TYW6</accession>
<dbReference type="Gene3D" id="3.30.1360.120">
    <property type="entry name" value="Probable tRNA modification gtpase trme, domain 1"/>
    <property type="match status" value="1"/>
</dbReference>
<proteinExistence type="predicted"/>
<dbReference type="InterPro" id="IPR027266">
    <property type="entry name" value="TrmE/GcvT-like"/>
</dbReference>
<dbReference type="InterPro" id="IPR013977">
    <property type="entry name" value="GcvT_C"/>
</dbReference>
<evidence type="ECO:0000313" key="3">
    <source>
        <dbReference type="EMBL" id="CAB4752275.1"/>
    </source>
</evidence>
<dbReference type="SUPFAM" id="SSF103025">
    <property type="entry name" value="Folate-binding domain"/>
    <property type="match status" value="1"/>
</dbReference>
<feature type="domain" description="GCVT N-terminal" evidence="1">
    <location>
        <begin position="22"/>
        <end position="268"/>
    </location>
</feature>
<dbReference type="EMBL" id="CAEZYW010000229">
    <property type="protein sequence ID" value="CAB4752275.1"/>
    <property type="molecule type" value="Genomic_DNA"/>
</dbReference>
<dbReference type="AlphaFoldDB" id="A0A6J6TYW6"/>
<organism evidence="3">
    <name type="scientific">freshwater metagenome</name>
    <dbReference type="NCBI Taxonomy" id="449393"/>
    <lineage>
        <taxon>unclassified sequences</taxon>
        <taxon>metagenomes</taxon>
        <taxon>ecological metagenomes</taxon>
    </lineage>
</organism>
<dbReference type="PANTHER" id="PTHR43757">
    <property type="entry name" value="AMINOMETHYLTRANSFERASE"/>
    <property type="match status" value="1"/>
</dbReference>